<feature type="domain" description="Carrier" evidence="3">
    <location>
        <begin position="1"/>
        <end position="73"/>
    </location>
</feature>
<dbReference type="PROSITE" id="PS00012">
    <property type="entry name" value="PHOSPHOPANTETHEINE"/>
    <property type="match status" value="1"/>
</dbReference>
<comment type="caution">
    <text evidence="4">The sequence shown here is derived from an EMBL/GenBank/DDBJ whole genome shotgun (WGS) entry which is preliminary data.</text>
</comment>
<reference evidence="4 5" key="1">
    <citation type="submission" date="2016-10" db="EMBL/GenBank/DDBJ databases">
        <authorList>
            <person name="Varghese N."/>
            <person name="Submissions S."/>
        </authorList>
    </citation>
    <scope>NUCLEOTIDE SEQUENCE [LARGE SCALE GENOMIC DNA]</scope>
    <source>
        <strain evidence="4 5">DSM 13796</strain>
    </source>
</reference>
<proteinExistence type="predicted"/>
<dbReference type="PROSITE" id="PS50075">
    <property type="entry name" value="CARRIER"/>
    <property type="match status" value="1"/>
</dbReference>
<dbReference type="RefSeq" id="WP_061804080.1">
    <property type="nucleotide sequence ID" value="NZ_FOXX01000014.1"/>
</dbReference>
<evidence type="ECO:0000259" key="3">
    <source>
        <dbReference type="PROSITE" id="PS50075"/>
    </source>
</evidence>
<accession>A0A1I6BUJ2</accession>
<dbReference type="InterPro" id="IPR009081">
    <property type="entry name" value="PP-bd_ACP"/>
</dbReference>
<keyword evidence="2" id="KW-0597">Phosphoprotein</keyword>
<evidence type="ECO:0000313" key="4">
    <source>
        <dbReference type="EMBL" id="SFQ84596.1"/>
    </source>
</evidence>
<dbReference type="Pfam" id="PF00550">
    <property type="entry name" value="PP-binding"/>
    <property type="match status" value="1"/>
</dbReference>
<organism evidence="4 5">
    <name type="scientific">Priestia endophytica DSM 13796</name>
    <dbReference type="NCBI Taxonomy" id="1121089"/>
    <lineage>
        <taxon>Bacteria</taxon>
        <taxon>Bacillati</taxon>
        <taxon>Bacillota</taxon>
        <taxon>Bacilli</taxon>
        <taxon>Bacillales</taxon>
        <taxon>Bacillaceae</taxon>
        <taxon>Priestia</taxon>
    </lineage>
</organism>
<dbReference type="SUPFAM" id="SSF47336">
    <property type="entry name" value="ACP-like"/>
    <property type="match status" value="1"/>
</dbReference>
<evidence type="ECO:0000313" key="5">
    <source>
        <dbReference type="Proteomes" id="UP000182762"/>
    </source>
</evidence>
<dbReference type="Proteomes" id="UP000182762">
    <property type="component" value="Unassembled WGS sequence"/>
</dbReference>
<evidence type="ECO:0000256" key="1">
    <source>
        <dbReference type="ARBA" id="ARBA00022450"/>
    </source>
</evidence>
<sequence length="81" mass="9348">MRTEINNIMLQIGFETQDLNDDFSLINDLGIDSTELVELAFQIKDKLNIVLTLEELKALDNLRDLYDLVELKGEDTYAKNK</sequence>
<dbReference type="GeneID" id="93712782"/>
<gene>
    <name evidence="4" type="ORF">SAMN02745910_04225</name>
</gene>
<name>A0A1I6BUJ2_9BACI</name>
<dbReference type="InterPro" id="IPR006162">
    <property type="entry name" value="Ppantetheine_attach_site"/>
</dbReference>
<evidence type="ECO:0000256" key="2">
    <source>
        <dbReference type="ARBA" id="ARBA00022553"/>
    </source>
</evidence>
<keyword evidence="5" id="KW-1185">Reference proteome</keyword>
<protein>
    <submittedName>
        <fullName evidence="4">Phosphopantetheine attachment site</fullName>
    </submittedName>
</protein>
<dbReference type="InterPro" id="IPR036736">
    <property type="entry name" value="ACP-like_sf"/>
</dbReference>
<dbReference type="EMBL" id="FOXX01000014">
    <property type="protein sequence ID" value="SFQ84596.1"/>
    <property type="molecule type" value="Genomic_DNA"/>
</dbReference>
<dbReference type="Gene3D" id="1.10.1200.10">
    <property type="entry name" value="ACP-like"/>
    <property type="match status" value="1"/>
</dbReference>
<keyword evidence="1" id="KW-0596">Phosphopantetheine</keyword>